<name>A0A1I0SNQ2_9NOCA</name>
<organism evidence="2 3">
    <name type="scientific">Rhodococcoides kroppenstedtii</name>
    <dbReference type="NCBI Taxonomy" id="293050"/>
    <lineage>
        <taxon>Bacteria</taxon>
        <taxon>Bacillati</taxon>
        <taxon>Actinomycetota</taxon>
        <taxon>Actinomycetes</taxon>
        <taxon>Mycobacteriales</taxon>
        <taxon>Nocardiaceae</taxon>
        <taxon>Rhodococcoides</taxon>
    </lineage>
</organism>
<dbReference type="AlphaFoldDB" id="A0A1I0SNQ2"/>
<reference evidence="2 3" key="1">
    <citation type="submission" date="2016-10" db="EMBL/GenBank/DDBJ databases">
        <authorList>
            <person name="de Groot N.N."/>
        </authorList>
    </citation>
    <scope>NUCLEOTIDE SEQUENCE [LARGE SCALE GENOMIC DNA]</scope>
    <source>
        <strain evidence="2 3">DSM 44908</strain>
    </source>
</reference>
<evidence type="ECO:0008006" key="4">
    <source>
        <dbReference type="Google" id="ProtNLM"/>
    </source>
</evidence>
<feature type="transmembrane region" description="Helical" evidence="1">
    <location>
        <begin position="105"/>
        <end position="130"/>
    </location>
</feature>
<dbReference type="GeneID" id="85484516"/>
<keyword evidence="1" id="KW-1133">Transmembrane helix</keyword>
<proteinExistence type="predicted"/>
<evidence type="ECO:0000313" key="2">
    <source>
        <dbReference type="EMBL" id="SFA41140.1"/>
    </source>
</evidence>
<dbReference type="OrthoDB" id="5244396at2"/>
<keyword evidence="1" id="KW-0472">Membrane</keyword>
<feature type="transmembrane region" description="Helical" evidence="1">
    <location>
        <begin position="150"/>
        <end position="172"/>
    </location>
</feature>
<evidence type="ECO:0000256" key="1">
    <source>
        <dbReference type="SAM" id="Phobius"/>
    </source>
</evidence>
<feature type="transmembrane region" description="Helical" evidence="1">
    <location>
        <begin position="179"/>
        <end position="202"/>
    </location>
</feature>
<dbReference type="RefSeq" id="WP_068364366.1">
    <property type="nucleotide sequence ID" value="NZ_FOJN01000002.1"/>
</dbReference>
<sequence>MTVGAAELLRSEFRKVFSLRTWWALGLPPIVIGLLSGAIYGAIASSDVLAGVTDADVLAVTLTAAVTVGAVVLFAAVFGAVHVAGDLRHGSWATSLIAVPRRGRVVSAQLTVSAAVGALYALLSVTAALFSLTVVGGDAVAVSGSLVAGLLPAAVVAGVLWSALGCGLGLLTGSPTWSAVALVAWLPLGESVVAVVASGLGADAAVRLLPGLATVGMVTLGRGPTDLLLPFGAAIVCLLLWASGMAGAGWWRAVMRDVE</sequence>
<feature type="transmembrane region" description="Helical" evidence="1">
    <location>
        <begin position="227"/>
        <end position="251"/>
    </location>
</feature>
<evidence type="ECO:0000313" key="3">
    <source>
        <dbReference type="Proteomes" id="UP000182054"/>
    </source>
</evidence>
<accession>A0A1I0SNQ2</accession>
<feature type="transmembrane region" description="Helical" evidence="1">
    <location>
        <begin position="21"/>
        <end position="45"/>
    </location>
</feature>
<gene>
    <name evidence="2" type="ORF">SAMN05444374_10231</name>
</gene>
<keyword evidence="1" id="KW-0812">Transmembrane</keyword>
<feature type="transmembrane region" description="Helical" evidence="1">
    <location>
        <begin position="57"/>
        <end position="84"/>
    </location>
</feature>
<dbReference type="EMBL" id="FOJN01000002">
    <property type="protein sequence ID" value="SFA41140.1"/>
    <property type="molecule type" value="Genomic_DNA"/>
</dbReference>
<protein>
    <recommendedName>
        <fullName evidence="4">ABC-2 type transport system permease protein</fullName>
    </recommendedName>
</protein>
<dbReference type="Proteomes" id="UP000182054">
    <property type="component" value="Unassembled WGS sequence"/>
</dbReference>